<feature type="transmembrane region" description="Helical" evidence="1">
    <location>
        <begin position="567"/>
        <end position="585"/>
    </location>
</feature>
<accession>A0AAX1IGR5</accession>
<reference evidence="2 3" key="1">
    <citation type="submission" date="2020-08" db="EMBL/GenBank/DDBJ databases">
        <title>Phenotypic and transcriptomic analysis of seven clinical Stenotrophomonas maltophilia isolates identify a small set of shared and commonly regulated genes involved in biofilm lifestyle.</title>
        <authorList>
            <person name="Alio I."/>
            <person name="Gudzuhn M."/>
            <person name="Streit W."/>
        </authorList>
    </citation>
    <scope>NUCLEOTIDE SEQUENCE [LARGE SCALE GENOMIC DNA]</scope>
    <source>
        <strain evidence="2 3">UHH_SKK55</strain>
    </source>
</reference>
<evidence type="ECO:0008006" key="4">
    <source>
        <dbReference type="Google" id="ProtNLM"/>
    </source>
</evidence>
<dbReference type="AlphaFoldDB" id="A0AAX1IGR5"/>
<feature type="transmembrane region" description="Helical" evidence="1">
    <location>
        <begin position="175"/>
        <end position="193"/>
    </location>
</feature>
<gene>
    <name evidence="2" type="ORF">GPNADHDJ_03339</name>
</gene>
<feature type="transmembrane region" description="Helical" evidence="1">
    <location>
        <begin position="138"/>
        <end position="154"/>
    </location>
</feature>
<feature type="transmembrane region" description="Helical" evidence="1">
    <location>
        <begin position="347"/>
        <end position="372"/>
    </location>
</feature>
<keyword evidence="1" id="KW-0812">Transmembrane</keyword>
<sequence length="628" mass="68324">MLAGYPGTMGITLRAVSLDTDAWAELNTPQPGERWQRVVVDVPTAVQSGAFAIRLEDKSSQPFGWAGVGASRQPLHQALVAGALPLFAAVVLANCWLLLVAMLLPGTGTPQQRLLNALLAAGCVWMLVFNMFVLSPPVGKAGAALTLLLPFLTLPLRRQGLRAAGADAVALQRQLLPTLLLSCLVLWIGLFPFRGDGGSWNDAASRWRDLPMDSWLPYVFGEMLAKGHLDVPMIGDWLSSDRPPLQVGLYLQMRGLLPSPHGLTYQGVSTWAQALVMVPLGILAGRLVHRPAQAISLFVLALSPLMLLNTLFVWPKLIAATFCLIYYQYLFPLDVHGRPWIKAGIAASLALLAHGGALFFLVGVTVLHFAWYRRDSLTLLVRTAPVAALLYLPWVAYQRLVDPPGDRLIKWHFAGRIQADQDTVLQAISSAYAGLTLGEWISGRAHNLSNIIKGTFSGPVDAFAILLGRNVDSMSQVVNQSFFHLGYSMWFASPLLLVPCIALLRRNADPALRPVVQALAAAVASLLFWLLVMFESGSTLIHQGAYATVLLLQMVILLALRRTLPWLFYAVSIGNVAVAISVYMLDRQFLTSIQTTYVVVTLLLTGGLFVALLYAAPHGLQPTTEAPK</sequence>
<proteinExistence type="predicted"/>
<keyword evidence="1" id="KW-0472">Membrane</keyword>
<evidence type="ECO:0000313" key="3">
    <source>
        <dbReference type="Proteomes" id="UP000515598"/>
    </source>
</evidence>
<feature type="transmembrane region" description="Helical" evidence="1">
    <location>
        <begin position="263"/>
        <end position="285"/>
    </location>
</feature>
<evidence type="ECO:0000256" key="1">
    <source>
        <dbReference type="SAM" id="Phobius"/>
    </source>
</evidence>
<feature type="transmembrane region" description="Helical" evidence="1">
    <location>
        <begin position="540"/>
        <end position="560"/>
    </location>
</feature>
<feature type="transmembrane region" description="Helical" evidence="1">
    <location>
        <begin position="379"/>
        <end position="397"/>
    </location>
</feature>
<organism evidence="2 3">
    <name type="scientific">Stenotrophomonas maltophilia</name>
    <name type="common">Pseudomonas maltophilia</name>
    <name type="synonym">Xanthomonas maltophilia</name>
    <dbReference type="NCBI Taxonomy" id="40324"/>
    <lineage>
        <taxon>Bacteria</taxon>
        <taxon>Pseudomonadati</taxon>
        <taxon>Pseudomonadota</taxon>
        <taxon>Gammaproteobacteria</taxon>
        <taxon>Lysobacterales</taxon>
        <taxon>Lysobacteraceae</taxon>
        <taxon>Stenotrophomonas</taxon>
        <taxon>Stenotrophomonas maltophilia group</taxon>
    </lineage>
</organism>
<name>A0AAX1IGR5_STEMA</name>
<feature type="transmembrane region" description="Helical" evidence="1">
    <location>
        <begin position="297"/>
        <end position="327"/>
    </location>
</feature>
<feature type="transmembrane region" description="Helical" evidence="1">
    <location>
        <begin position="78"/>
        <end position="102"/>
    </location>
</feature>
<feature type="transmembrane region" description="Helical" evidence="1">
    <location>
        <begin position="597"/>
        <end position="616"/>
    </location>
</feature>
<keyword evidence="1" id="KW-1133">Transmembrane helix</keyword>
<feature type="transmembrane region" description="Helical" evidence="1">
    <location>
        <begin position="482"/>
        <end position="504"/>
    </location>
</feature>
<dbReference type="Proteomes" id="UP000515598">
    <property type="component" value="Chromosome"/>
</dbReference>
<feature type="transmembrane region" description="Helical" evidence="1">
    <location>
        <begin position="114"/>
        <end position="132"/>
    </location>
</feature>
<feature type="transmembrane region" description="Helical" evidence="1">
    <location>
        <begin position="516"/>
        <end position="534"/>
    </location>
</feature>
<dbReference type="EMBL" id="CP060025">
    <property type="protein sequence ID" value="QNG79108.1"/>
    <property type="molecule type" value="Genomic_DNA"/>
</dbReference>
<evidence type="ECO:0000313" key="2">
    <source>
        <dbReference type="EMBL" id="QNG79108.1"/>
    </source>
</evidence>
<protein>
    <recommendedName>
        <fullName evidence="4">Glycosyltransferase RgtA/B/C/D-like domain-containing protein</fullName>
    </recommendedName>
</protein>